<proteinExistence type="predicted"/>
<accession>A0A6N3GDF4</accession>
<protein>
    <submittedName>
        <fullName evidence="1">Uncharacterized protein</fullName>
    </submittedName>
</protein>
<evidence type="ECO:0000313" key="1">
    <source>
        <dbReference type="EMBL" id="VYU62707.1"/>
    </source>
</evidence>
<organism evidence="1">
    <name type="scientific">Paraprevotella clara</name>
    <dbReference type="NCBI Taxonomy" id="454154"/>
    <lineage>
        <taxon>Bacteria</taxon>
        <taxon>Pseudomonadati</taxon>
        <taxon>Bacteroidota</taxon>
        <taxon>Bacteroidia</taxon>
        <taxon>Bacteroidales</taxon>
        <taxon>Prevotellaceae</taxon>
        <taxon>Paraprevotella</taxon>
    </lineage>
</organism>
<reference evidence="1" key="1">
    <citation type="submission" date="2019-11" db="EMBL/GenBank/DDBJ databases">
        <authorList>
            <person name="Feng L."/>
        </authorList>
    </citation>
    <scope>NUCLEOTIDE SEQUENCE</scope>
    <source>
        <strain evidence="1">PclaraLFYP37</strain>
    </source>
</reference>
<gene>
    <name evidence="1" type="ORF">PCLFYP37_03374</name>
</gene>
<name>A0A6N3GDF4_9BACT</name>
<dbReference type="AlphaFoldDB" id="A0A6N3GDF4"/>
<dbReference type="EMBL" id="CACRUT010000028">
    <property type="protein sequence ID" value="VYU62707.1"/>
    <property type="molecule type" value="Genomic_DNA"/>
</dbReference>
<sequence>MQNTKTMETLSKKNETETEDVRILREETKKALKTLYSIGTDAEEFKALPLSESTRAAIYARRKVSDALESLFVLHRILYCVDDEESANKILKAARGMENIANEYIIASIEDKMGVIGKEI</sequence>